<protein>
    <submittedName>
        <fullName evidence="2">Uncharacterized protein</fullName>
    </submittedName>
</protein>
<dbReference type="AlphaFoldDB" id="A0A392R6S2"/>
<keyword evidence="1" id="KW-0472">Membrane</keyword>
<comment type="caution">
    <text evidence="2">The sequence shown here is derived from an EMBL/GenBank/DDBJ whole genome shotgun (WGS) entry which is preliminary data.</text>
</comment>
<feature type="transmembrane region" description="Helical" evidence="1">
    <location>
        <begin position="12"/>
        <end position="28"/>
    </location>
</feature>
<keyword evidence="3" id="KW-1185">Reference proteome</keyword>
<evidence type="ECO:0000313" key="3">
    <source>
        <dbReference type="Proteomes" id="UP000265520"/>
    </source>
</evidence>
<evidence type="ECO:0000256" key="1">
    <source>
        <dbReference type="SAM" id="Phobius"/>
    </source>
</evidence>
<dbReference type="EMBL" id="LXQA010191302">
    <property type="protein sequence ID" value="MCI31937.1"/>
    <property type="molecule type" value="Genomic_DNA"/>
</dbReference>
<organism evidence="2 3">
    <name type="scientific">Trifolium medium</name>
    <dbReference type="NCBI Taxonomy" id="97028"/>
    <lineage>
        <taxon>Eukaryota</taxon>
        <taxon>Viridiplantae</taxon>
        <taxon>Streptophyta</taxon>
        <taxon>Embryophyta</taxon>
        <taxon>Tracheophyta</taxon>
        <taxon>Spermatophyta</taxon>
        <taxon>Magnoliopsida</taxon>
        <taxon>eudicotyledons</taxon>
        <taxon>Gunneridae</taxon>
        <taxon>Pentapetalae</taxon>
        <taxon>rosids</taxon>
        <taxon>fabids</taxon>
        <taxon>Fabales</taxon>
        <taxon>Fabaceae</taxon>
        <taxon>Papilionoideae</taxon>
        <taxon>50 kb inversion clade</taxon>
        <taxon>NPAAA clade</taxon>
        <taxon>Hologalegina</taxon>
        <taxon>IRL clade</taxon>
        <taxon>Trifolieae</taxon>
        <taxon>Trifolium</taxon>
    </lineage>
</organism>
<name>A0A392R6S2_9FABA</name>
<keyword evidence="1" id="KW-0812">Transmembrane</keyword>
<keyword evidence="1" id="KW-1133">Transmembrane helix</keyword>
<dbReference type="Proteomes" id="UP000265520">
    <property type="component" value="Unassembled WGS sequence"/>
</dbReference>
<accession>A0A392R6S2</accession>
<sequence length="65" mass="6926">FWLLRCAQPVLRYVQCLCCVVGLVLLAVRRAGVTCAARSSVAVVPVFLLSVARRTGVAAPRAELG</sequence>
<feature type="non-terminal residue" evidence="2">
    <location>
        <position position="1"/>
    </location>
</feature>
<evidence type="ECO:0000313" key="2">
    <source>
        <dbReference type="EMBL" id="MCI31937.1"/>
    </source>
</evidence>
<proteinExistence type="predicted"/>
<reference evidence="2 3" key="1">
    <citation type="journal article" date="2018" name="Front. Plant Sci.">
        <title>Red Clover (Trifolium pratense) and Zigzag Clover (T. medium) - A Picture of Genomic Similarities and Differences.</title>
        <authorList>
            <person name="Dluhosova J."/>
            <person name="Istvanek J."/>
            <person name="Nedelnik J."/>
            <person name="Repkova J."/>
        </authorList>
    </citation>
    <scope>NUCLEOTIDE SEQUENCE [LARGE SCALE GENOMIC DNA]</scope>
    <source>
        <strain evidence="3">cv. 10/8</strain>
        <tissue evidence="2">Leaf</tissue>
    </source>
</reference>